<evidence type="ECO:0000256" key="2">
    <source>
        <dbReference type="ARBA" id="ARBA00022692"/>
    </source>
</evidence>
<comment type="caution">
    <text evidence="6">The sequence shown here is derived from an EMBL/GenBank/DDBJ whole genome shotgun (WGS) entry which is preliminary data.</text>
</comment>
<dbReference type="PANTHER" id="PTHR43723:SF1">
    <property type="entry name" value="COBALT TRANSPORT PROTEIN CBIQ"/>
    <property type="match status" value="1"/>
</dbReference>
<organism evidence="6 7">
    <name type="scientific">Caloramator australicus RC3</name>
    <dbReference type="NCBI Taxonomy" id="857293"/>
    <lineage>
        <taxon>Bacteria</taxon>
        <taxon>Bacillati</taxon>
        <taxon>Bacillota</taxon>
        <taxon>Clostridia</taxon>
        <taxon>Eubacteriales</taxon>
        <taxon>Clostridiaceae</taxon>
        <taxon>Caloramator</taxon>
    </lineage>
</organism>
<evidence type="ECO:0000313" key="6">
    <source>
        <dbReference type="EMBL" id="CCJ33923.1"/>
    </source>
</evidence>
<dbReference type="CDD" id="cd16914">
    <property type="entry name" value="EcfT"/>
    <property type="match status" value="1"/>
</dbReference>
<dbReference type="PANTHER" id="PTHR43723">
    <property type="entry name" value="COBALT TRANSPORT PROTEIN CBIQ"/>
    <property type="match status" value="1"/>
</dbReference>
<dbReference type="eggNOG" id="COG0619">
    <property type="taxonomic scope" value="Bacteria"/>
</dbReference>
<keyword evidence="7" id="KW-1185">Reference proteome</keyword>
<dbReference type="AlphaFoldDB" id="I7LJT4"/>
<dbReference type="GO" id="GO:0043190">
    <property type="term" value="C:ATP-binding cassette (ABC) transporter complex"/>
    <property type="evidence" value="ECO:0007669"/>
    <property type="project" value="TreeGrafter"/>
</dbReference>
<proteinExistence type="predicted"/>
<keyword evidence="3 5" id="KW-1133">Transmembrane helix</keyword>
<feature type="transmembrane region" description="Helical" evidence="5">
    <location>
        <begin position="211"/>
        <end position="229"/>
    </location>
</feature>
<evidence type="ECO:0000256" key="3">
    <source>
        <dbReference type="ARBA" id="ARBA00022989"/>
    </source>
</evidence>
<keyword evidence="4 5" id="KW-0472">Membrane</keyword>
<dbReference type="OrthoDB" id="1936150at2"/>
<gene>
    <name evidence="6" type="ORF">CAAU_1839</name>
</gene>
<dbReference type="Proteomes" id="UP000007652">
    <property type="component" value="Unassembled WGS sequence"/>
</dbReference>
<feature type="transmembrane region" description="Helical" evidence="5">
    <location>
        <begin position="23"/>
        <end position="51"/>
    </location>
</feature>
<dbReference type="GO" id="GO:0006824">
    <property type="term" value="P:cobalt ion transport"/>
    <property type="evidence" value="ECO:0007669"/>
    <property type="project" value="TreeGrafter"/>
</dbReference>
<dbReference type="InterPro" id="IPR003339">
    <property type="entry name" value="ABC/ECF_trnsptr_transmembrane"/>
</dbReference>
<name>I7LJT4_9CLOT</name>
<sequence>MIKEIILFSKNSRARSIIPQKKFILCILIIVFNGCFNSFRQFLINFVVLIFLHLKYETPIIKVLKYVFSLTLFYILSGITFLIDGNFSLFYLMCYRGFINSLSITFFIFTTPLDDILFIMSKNKALIDLVDIAKLMERFIIVLEDELSIMIKSAKSKGGFDSNIKMIKTSAKIGALLFKNMFFKWQEIKVSVDSRCFNGKLSYFDVSFKKSFLIEILIVFIFIINLIILDCM</sequence>
<feature type="transmembrane region" description="Helical" evidence="5">
    <location>
        <begin position="90"/>
        <end position="110"/>
    </location>
</feature>
<keyword evidence="2 5" id="KW-0812">Transmembrane</keyword>
<protein>
    <submittedName>
        <fullName evidence="6">Transmembrane component CbiQ of energizing module of cobalt ECF transporter</fullName>
    </submittedName>
</protein>
<dbReference type="EMBL" id="CAKP01000096">
    <property type="protein sequence ID" value="CCJ33923.1"/>
    <property type="molecule type" value="Genomic_DNA"/>
</dbReference>
<feature type="transmembrane region" description="Helical" evidence="5">
    <location>
        <begin position="63"/>
        <end position="83"/>
    </location>
</feature>
<dbReference type="STRING" id="857293.CAAU_1839"/>
<reference evidence="6 7" key="1">
    <citation type="journal article" date="2011" name="J. Bacteriol.">
        <title>Draft genome sequence of Caloramator australicus strain RC3T, a thermoanaerobe from the Great Artesian Basin of Australia.</title>
        <authorList>
            <person name="Ogg C.D."/>
            <person name="Patel B.K.C."/>
        </authorList>
    </citation>
    <scope>NUCLEOTIDE SEQUENCE [LARGE SCALE GENOMIC DNA]</scope>
    <source>
        <strain evidence="6 7">RC3</strain>
    </source>
</reference>
<accession>I7LJT4</accession>
<evidence type="ECO:0000256" key="4">
    <source>
        <dbReference type="ARBA" id="ARBA00023136"/>
    </source>
</evidence>
<evidence type="ECO:0000256" key="1">
    <source>
        <dbReference type="ARBA" id="ARBA00004141"/>
    </source>
</evidence>
<dbReference type="Pfam" id="PF02361">
    <property type="entry name" value="CbiQ"/>
    <property type="match status" value="1"/>
</dbReference>
<dbReference type="InterPro" id="IPR052770">
    <property type="entry name" value="Cobalt_transport_CbiQ"/>
</dbReference>
<comment type="subcellular location">
    <subcellularLocation>
        <location evidence="1">Membrane</location>
        <topology evidence="1">Multi-pass membrane protein</topology>
    </subcellularLocation>
</comment>
<evidence type="ECO:0000256" key="5">
    <source>
        <dbReference type="SAM" id="Phobius"/>
    </source>
</evidence>
<dbReference type="RefSeq" id="WP_008909181.1">
    <property type="nucleotide sequence ID" value="NZ_CAKP01000096.1"/>
</dbReference>
<evidence type="ECO:0000313" key="7">
    <source>
        <dbReference type="Proteomes" id="UP000007652"/>
    </source>
</evidence>